<dbReference type="EMBL" id="LIAE01006586">
    <property type="protein sequence ID" value="PAV87273.1"/>
    <property type="molecule type" value="Genomic_DNA"/>
</dbReference>
<reference evidence="2 3" key="1">
    <citation type="journal article" date="2017" name="Curr. Biol.">
        <title>Genome architecture and evolution of a unichromosomal asexual nematode.</title>
        <authorList>
            <person name="Fradin H."/>
            <person name="Zegar C."/>
            <person name="Gutwein M."/>
            <person name="Lucas J."/>
            <person name="Kovtun M."/>
            <person name="Corcoran D."/>
            <person name="Baugh L.R."/>
            <person name="Kiontke K."/>
            <person name="Gunsalus K."/>
            <person name="Fitch D.H."/>
            <person name="Piano F."/>
        </authorList>
    </citation>
    <scope>NUCLEOTIDE SEQUENCE [LARGE SCALE GENOMIC DNA]</scope>
    <source>
        <strain evidence="2">PF1309</strain>
    </source>
</reference>
<feature type="region of interest" description="Disordered" evidence="1">
    <location>
        <begin position="43"/>
        <end position="66"/>
    </location>
</feature>
<name>A0A2A2LM25_9BILA</name>
<protein>
    <submittedName>
        <fullName evidence="2">Uncharacterized protein</fullName>
    </submittedName>
</protein>
<organism evidence="2 3">
    <name type="scientific">Diploscapter pachys</name>
    <dbReference type="NCBI Taxonomy" id="2018661"/>
    <lineage>
        <taxon>Eukaryota</taxon>
        <taxon>Metazoa</taxon>
        <taxon>Ecdysozoa</taxon>
        <taxon>Nematoda</taxon>
        <taxon>Chromadorea</taxon>
        <taxon>Rhabditida</taxon>
        <taxon>Rhabditina</taxon>
        <taxon>Rhabditomorpha</taxon>
        <taxon>Rhabditoidea</taxon>
        <taxon>Rhabditidae</taxon>
        <taxon>Diploscapter</taxon>
    </lineage>
</organism>
<accession>A0A2A2LM25</accession>
<evidence type="ECO:0000256" key="1">
    <source>
        <dbReference type="SAM" id="MobiDB-lite"/>
    </source>
</evidence>
<evidence type="ECO:0000313" key="2">
    <source>
        <dbReference type="EMBL" id="PAV87273.1"/>
    </source>
</evidence>
<dbReference type="AlphaFoldDB" id="A0A2A2LM25"/>
<comment type="caution">
    <text evidence="2">The sequence shown here is derived from an EMBL/GenBank/DDBJ whole genome shotgun (WGS) entry which is preliminary data.</text>
</comment>
<dbReference type="Proteomes" id="UP000218231">
    <property type="component" value="Unassembled WGS sequence"/>
</dbReference>
<evidence type="ECO:0000313" key="3">
    <source>
        <dbReference type="Proteomes" id="UP000218231"/>
    </source>
</evidence>
<sequence>MNFRFCFKRYSELKRELNRRRELRGTRFTRPSHFLLHSLNDLQESQQHMSSSNQKPPPTYQQCTSPNALPSYDEVAKLLRPQRPFSRYLHIL</sequence>
<keyword evidence="3" id="KW-1185">Reference proteome</keyword>
<proteinExistence type="predicted"/>
<gene>
    <name evidence="2" type="ORF">WR25_01385</name>
</gene>